<dbReference type="PRINTS" id="PR00081">
    <property type="entry name" value="GDHRDH"/>
</dbReference>
<sequence length="272" mass="28845">MTLQKGSSTAVSDSDSESKSQNSTVLVTGAASGIGLSISESLAASGHRVIVSDMNEDAALSAVEHIRSQGGSAEAFVLNVTSQDNIDAVCEQFPHIDVLINNAGIQHVSKLEDFPADRWKLLIDVLLTGPAMLTRAVLPGMKARNYGRIINIGSIHALVASPYKSAYVAAKHGLIGFAKTVALELGEHDITINTLCPAYVKTPLVEKQIADQARENGISEDAVINDIMLAPMAKKSFIALEELCGSIDFFLSPAARNMTAQTIVLDGGWTAR</sequence>
<dbReference type="Proteomes" id="UP001156870">
    <property type="component" value="Unassembled WGS sequence"/>
</dbReference>
<dbReference type="AlphaFoldDB" id="A0AA37T9Y0"/>
<dbReference type="InterPro" id="IPR002347">
    <property type="entry name" value="SDR_fam"/>
</dbReference>
<dbReference type="FunFam" id="3.40.50.720:FF:000084">
    <property type="entry name" value="Short-chain dehydrogenase reductase"/>
    <property type="match status" value="1"/>
</dbReference>
<evidence type="ECO:0000256" key="2">
    <source>
        <dbReference type="RuleBase" id="RU000363"/>
    </source>
</evidence>
<dbReference type="PRINTS" id="PR00080">
    <property type="entry name" value="SDRFAMILY"/>
</dbReference>
<dbReference type="InterPro" id="IPR011294">
    <property type="entry name" value="3-OHbutyrate_DH"/>
</dbReference>
<organism evidence="4 5">
    <name type="scientific">Marinibactrum halimedae</name>
    <dbReference type="NCBI Taxonomy" id="1444977"/>
    <lineage>
        <taxon>Bacteria</taxon>
        <taxon>Pseudomonadati</taxon>
        <taxon>Pseudomonadota</taxon>
        <taxon>Gammaproteobacteria</taxon>
        <taxon>Cellvibrionales</taxon>
        <taxon>Cellvibrionaceae</taxon>
        <taxon>Marinibactrum</taxon>
    </lineage>
</organism>
<dbReference type="RefSeq" id="WP_232593984.1">
    <property type="nucleotide sequence ID" value="NZ_BSPD01000080.1"/>
</dbReference>
<proteinExistence type="inferred from homology"/>
<dbReference type="PANTHER" id="PTHR42879">
    <property type="entry name" value="3-OXOACYL-(ACYL-CARRIER-PROTEIN) REDUCTASE"/>
    <property type="match status" value="1"/>
</dbReference>
<evidence type="ECO:0000256" key="1">
    <source>
        <dbReference type="ARBA" id="ARBA00006484"/>
    </source>
</evidence>
<dbReference type="GO" id="GO:0032787">
    <property type="term" value="P:monocarboxylic acid metabolic process"/>
    <property type="evidence" value="ECO:0007669"/>
    <property type="project" value="UniProtKB-ARBA"/>
</dbReference>
<dbReference type="InterPro" id="IPR020904">
    <property type="entry name" value="Sc_DH/Rdtase_CS"/>
</dbReference>
<keyword evidence="5" id="KW-1185">Reference proteome</keyword>
<reference evidence="4 5" key="1">
    <citation type="journal article" date="2014" name="Int. J. Syst. Evol. Microbiol.">
        <title>Complete genome sequence of Corynebacterium casei LMG S-19264T (=DSM 44701T), isolated from a smear-ripened cheese.</title>
        <authorList>
            <consortium name="US DOE Joint Genome Institute (JGI-PGF)"/>
            <person name="Walter F."/>
            <person name="Albersmeier A."/>
            <person name="Kalinowski J."/>
            <person name="Ruckert C."/>
        </authorList>
    </citation>
    <scope>NUCLEOTIDE SEQUENCE [LARGE SCALE GENOMIC DNA]</scope>
    <source>
        <strain evidence="4 5">NBRC 110095</strain>
    </source>
</reference>
<gene>
    <name evidence="4" type="primary">hbdH1</name>
    <name evidence="4" type="ORF">GCM10007877_32570</name>
</gene>
<dbReference type="InterPro" id="IPR036291">
    <property type="entry name" value="NAD(P)-bd_dom_sf"/>
</dbReference>
<dbReference type="SUPFAM" id="SSF51735">
    <property type="entry name" value="NAD(P)-binding Rossmann-fold domains"/>
    <property type="match status" value="1"/>
</dbReference>
<accession>A0AA37T9Y0</accession>
<dbReference type="PANTHER" id="PTHR42879:SF2">
    <property type="entry name" value="3-OXOACYL-[ACYL-CARRIER-PROTEIN] REDUCTASE FABG"/>
    <property type="match status" value="1"/>
</dbReference>
<protein>
    <submittedName>
        <fullName evidence="4">3-hydroxybutyrate dehydrogenase</fullName>
    </submittedName>
</protein>
<dbReference type="NCBIfam" id="TIGR01963">
    <property type="entry name" value="PHB_DH"/>
    <property type="match status" value="1"/>
</dbReference>
<dbReference type="GO" id="GO:0003858">
    <property type="term" value="F:3-hydroxybutyrate dehydrogenase activity"/>
    <property type="evidence" value="ECO:0007669"/>
    <property type="project" value="InterPro"/>
</dbReference>
<dbReference type="Gene3D" id="3.40.50.720">
    <property type="entry name" value="NAD(P)-binding Rossmann-like Domain"/>
    <property type="match status" value="1"/>
</dbReference>
<comment type="similarity">
    <text evidence="1 2">Belongs to the short-chain dehydrogenases/reductases (SDR) family.</text>
</comment>
<dbReference type="Pfam" id="PF00106">
    <property type="entry name" value="adh_short"/>
    <property type="match status" value="1"/>
</dbReference>
<dbReference type="PROSITE" id="PS00061">
    <property type="entry name" value="ADH_SHORT"/>
    <property type="match status" value="1"/>
</dbReference>
<dbReference type="InterPro" id="IPR050259">
    <property type="entry name" value="SDR"/>
</dbReference>
<evidence type="ECO:0000313" key="4">
    <source>
        <dbReference type="EMBL" id="GLS27538.1"/>
    </source>
</evidence>
<comment type="caution">
    <text evidence="4">The sequence shown here is derived from an EMBL/GenBank/DDBJ whole genome shotgun (WGS) entry which is preliminary data.</text>
</comment>
<feature type="region of interest" description="Disordered" evidence="3">
    <location>
        <begin position="1"/>
        <end position="23"/>
    </location>
</feature>
<evidence type="ECO:0000313" key="5">
    <source>
        <dbReference type="Proteomes" id="UP001156870"/>
    </source>
</evidence>
<dbReference type="EMBL" id="BSPD01000080">
    <property type="protein sequence ID" value="GLS27538.1"/>
    <property type="molecule type" value="Genomic_DNA"/>
</dbReference>
<dbReference type="NCBIfam" id="NF009093">
    <property type="entry name" value="PRK12429.1"/>
    <property type="match status" value="1"/>
</dbReference>
<feature type="compositionally biased region" description="Low complexity" evidence="3">
    <location>
        <begin position="7"/>
        <end position="23"/>
    </location>
</feature>
<name>A0AA37T9Y0_9GAMM</name>
<evidence type="ECO:0000256" key="3">
    <source>
        <dbReference type="SAM" id="MobiDB-lite"/>
    </source>
</evidence>